<gene>
    <name evidence="1" type="ORF">RHMOL_Rhmol07G0042400</name>
</gene>
<comment type="caution">
    <text evidence="1">The sequence shown here is derived from an EMBL/GenBank/DDBJ whole genome shotgun (WGS) entry which is preliminary data.</text>
</comment>
<organism evidence="1 2">
    <name type="scientific">Rhododendron molle</name>
    <name type="common">Chinese azalea</name>
    <name type="synonym">Azalea mollis</name>
    <dbReference type="NCBI Taxonomy" id="49168"/>
    <lineage>
        <taxon>Eukaryota</taxon>
        <taxon>Viridiplantae</taxon>
        <taxon>Streptophyta</taxon>
        <taxon>Embryophyta</taxon>
        <taxon>Tracheophyta</taxon>
        <taxon>Spermatophyta</taxon>
        <taxon>Magnoliopsida</taxon>
        <taxon>eudicotyledons</taxon>
        <taxon>Gunneridae</taxon>
        <taxon>Pentapetalae</taxon>
        <taxon>asterids</taxon>
        <taxon>Ericales</taxon>
        <taxon>Ericaceae</taxon>
        <taxon>Ericoideae</taxon>
        <taxon>Rhodoreae</taxon>
        <taxon>Rhododendron</taxon>
    </lineage>
</organism>
<evidence type="ECO:0000313" key="1">
    <source>
        <dbReference type="EMBL" id="KAI8545471.1"/>
    </source>
</evidence>
<dbReference type="Proteomes" id="UP001062846">
    <property type="component" value="Chromosome 7"/>
</dbReference>
<protein>
    <submittedName>
        <fullName evidence="1">Uncharacterized protein</fullName>
    </submittedName>
</protein>
<sequence>MNKILIGDARLPPSRRKSPHTALLSLHCLILLSEDWEQGSAGFAHKISSGVLATGDKKAHYRVAVSLCLSSSSSKTLLAIPTANVIFFSGDRCEGTGNPVIDRLSNLQRIAEILVSKFGGSINAWVIEASTFSGPFAVYKDFIPTVNSWGEPKSYNATGFPASASTVTLLSNCLQEAKHLISQRHEERYEAGVPSSYLPQPKMLVLGFSKGGTVLNQLVTELGFSAAKSSENPTKANKELLNEGPVSIQEGKKNQIIPGSKESLLDSIAEIHYVDVGLNSAGAYINEGDVIERLSKSLAQRASGIRFVLHGTPRQWCDSRRVWIKDEKEKMLELLKLGAQTSGGKLLVCERFYFADKPPNLQMHFEVIEKLEVS</sequence>
<dbReference type="EMBL" id="CM046394">
    <property type="protein sequence ID" value="KAI8545471.1"/>
    <property type="molecule type" value="Genomic_DNA"/>
</dbReference>
<reference evidence="1" key="1">
    <citation type="submission" date="2022-02" db="EMBL/GenBank/DDBJ databases">
        <title>Plant Genome Project.</title>
        <authorList>
            <person name="Zhang R.-G."/>
        </authorList>
    </citation>
    <scope>NUCLEOTIDE SEQUENCE</scope>
    <source>
        <strain evidence="1">AT1</strain>
    </source>
</reference>
<evidence type="ECO:0000313" key="2">
    <source>
        <dbReference type="Proteomes" id="UP001062846"/>
    </source>
</evidence>
<keyword evidence="2" id="KW-1185">Reference proteome</keyword>
<accession>A0ACC0MWT2</accession>
<name>A0ACC0MWT2_RHOML</name>
<proteinExistence type="predicted"/>